<evidence type="ECO:0000256" key="1">
    <source>
        <dbReference type="SAM" id="SignalP"/>
    </source>
</evidence>
<evidence type="ECO:0000313" key="3">
    <source>
        <dbReference type="Proteomes" id="UP001549921"/>
    </source>
</evidence>
<name>A0ABD0SRX6_LOXSC</name>
<reference evidence="2 3" key="1">
    <citation type="submission" date="2024-06" db="EMBL/GenBank/DDBJ databases">
        <title>A chromosome-level genome assembly of beet webworm, Loxostege sticticalis.</title>
        <authorList>
            <person name="Zhang Y."/>
        </authorList>
    </citation>
    <scope>NUCLEOTIDE SEQUENCE [LARGE SCALE GENOMIC DNA]</scope>
    <source>
        <strain evidence="2">AQ028</strain>
        <tissue evidence="2">Male pupae</tissue>
    </source>
</reference>
<proteinExistence type="predicted"/>
<organism evidence="2 3">
    <name type="scientific">Loxostege sticticalis</name>
    <name type="common">Beet webworm moth</name>
    <dbReference type="NCBI Taxonomy" id="481309"/>
    <lineage>
        <taxon>Eukaryota</taxon>
        <taxon>Metazoa</taxon>
        <taxon>Ecdysozoa</taxon>
        <taxon>Arthropoda</taxon>
        <taxon>Hexapoda</taxon>
        <taxon>Insecta</taxon>
        <taxon>Pterygota</taxon>
        <taxon>Neoptera</taxon>
        <taxon>Endopterygota</taxon>
        <taxon>Lepidoptera</taxon>
        <taxon>Glossata</taxon>
        <taxon>Ditrysia</taxon>
        <taxon>Pyraloidea</taxon>
        <taxon>Crambidae</taxon>
        <taxon>Pyraustinae</taxon>
        <taxon>Loxostege</taxon>
    </lineage>
</organism>
<keyword evidence="1" id="KW-0732">Signal</keyword>
<evidence type="ECO:0000313" key="2">
    <source>
        <dbReference type="EMBL" id="KAL0822596.1"/>
    </source>
</evidence>
<dbReference type="AlphaFoldDB" id="A0ABD0SRX6"/>
<comment type="caution">
    <text evidence="2">The sequence shown here is derived from an EMBL/GenBank/DDBJ whole genome shotgun (WGS) entry which is preliminary data.</text>
</comment>
<feature type="signal peptide" evidence="1">
    <location>
        <begin position="1"/>
        <end position="20"/>
    </location>
</feature>
<gene>
    <name evidence="2" type="ORF">ABMA28_004634</name>
</gene>
<accession>A0ABD0SRX6</accession>
<protein>
    <submittedName>
        <fullName evidence="2">Uncharacterized protein</fullName>
    </submittedName>
</protein>
<dbReference type="Proteomes" id="UP001549921">
    <property type="component" value="Unassembled WGS sequence"/>
</dbReference>
<feature type="chain" id="PRO_5044779636" evidence="1">
    <location>
        <begin position="21"/>
        <end position="135"/>
    </location>
</feature>
<dbReference type="EMBL" id="JBEDNZ010000016">
    <property type="protein sequence ID" value="KAL0822596.1"/>
    <property type="molecule type" value="Genomic_DNA"/>
</dbReference>
<sequence>MFSFKAIVLIAAAFAMSAESSAVPAVAAAPLVAPAAVGYAHSIPQNVPPFASQVSVVNRAVSPLFAAPAFAQYAAASYLAGPAPLVAGPAPALPAPYALPAAYAAYGAPAPYAAPFPYSAPLLRSPYLAAPAFVR</sequence>